<sequence>MNVKKIKKLLLLMMVVGLTVGVLAGCAKPKATVEEFLTALQKGDIDKARTFVVSEKEFSKLNEKTEDAETKAMLSAITKNFKFEKLEEVSKNDDKAEVKVKVTSADLSVAVTKAMGEVMPMAFASAFSEDKEQSEKAMTSAIIKHLSDKDAIMATREVTLNLKKDKDGDYKIVGDDNLQEVLFANAKSLEKMFGGK</sequence>
<name>A0A2A8J6E0_BACCE</name>
<proteinExistence type="predicted"/>
<gene>
    <name evidence="2" type="ORF">COD19_24525</name>
</gene>
<protein>
    <submittedName>
        <fullName evidence="2">DUF4878 domain-containing protein</fullName>
    </submittedName>
</protein>
<organism evidence="2 3">
    <name type="scientific">Bacillus cereus</name>
    <dbReference type="NCBI Taxonomy" id="1396"/>
    <lineage>
        <taxon>Bacteria</taxon>
        <taxon>Bacillati</taxon>
        <taxon>Bacillota</taxon>
        <taxon>Bacilli</taxon>
        <taxon>Bacillales</taxon>
        <taxon>Bacillaceae</taxon>
        <taxon>Bacillus</taxon>
        <taxon>Bacillus cereus group</taxon>
    </lineage>
</organism>
<evidence type="ECO:0000256" key="1">
    <source>
        <dbReference type="SAM" id="SignalP"/>
    </source>
</evidence>
<evidence type="ECO:0000313" key="3">
    <source>
        <dbReference type="Proteomes" id="UP000225766"/>
    </source>
</evidence>
<feature type="chain" id="PRO_5039301965" evidence="1">
    <location>
        <begin position="25"/>
        <end position="196"/>
    </location>
</feature>
<dbReference type="PROSITE" id="PS51257">
    <property type="entry name" value="PROKAR_LIPOPROTEIN"/>
    <property type="match status" value="1"/>
</dbReference>
<evidence type="ECO:0000313" key="2">
    <source>
        <dbReference type="EMBL" id="PGT97722.1"/>
    </source>
</evidence>
<comment type="caution">
    <text evidence="2">The sequence shown here is derived from an EMBL/GenBank/DDBJ whole genome shotgun (WGS) entry which is preliminary data.</text>
</comment>
<keyword evidence="1" id="KW-0732">Signal</keyword>
<reference evidence="2 3" key="1">
    <citation type="submission" date="2017-09" db="EMBL/GenBank/DDBJ databases">
        <title>Large-scale bioinformatics analysis of Bacillus genomes uncovers conserved roles of natural products in bacterial physiology.</title>
        <authorList>
            <consortium name="Agbiome Team Llc"/>
            <person name="Bleich R.M."/>
            <person name="Grubbs K.J."/>
            <person name="Santa Maria K.C."/>
            <person name="Allen S.E."/>
            <person name="Farag S."/>
            <person name="Shank E.A."/>
            <person name="Bowers A."/>
        </authorList>
    </citation>
    <scope>NUCLEOTIDE SEQUENCE [LARGE SCALE GENOMIC DNA]</scope>
    <source>
        <strain evidence="2 3">AFS040105</strain>
    </source>
</reference>
<dbReference type="EMBL" id="NUMG01000040">
    <property type="protein sequence ID" value="PGT97722.1"/>
    <property type="molecule type" value="Genomic_DNA"/>
</dbReference>
<feature type="signal peptide" evidence="1">
    <location>
        <begin position="1"/>
        <end position="24"/>
    </location>
</feature>
<accession>A0A2A8J6E0</accession>
<dbReference type="Proteomes" id="UP000225766">
    <property type="component" value="Unassembled WGS sequence"/>
</dbReference>
<dbReference type="AlphaFoldDB" id="A0A2A8J6E0"/>